<dbReference type="Pfam" id="PF03702">
    <property type="entry name" value="AnmK"/>
    <property type="match status" value="1"/>
</dbReference>
<evidence type="ECO:0000313" key="2">
    <source>
        <dbReference type="Proteomes" id="UP001319200"/>
    </source>
</evidence>
<dbReference type="GO" id="GO:0006040">
    <property type="term" value="P:amino sugar metabolic process"/>
    <property type="evidence" value="ECO:0007669"/>
    <property type="project" value="InterPro"/>
</dbReference>
<name>A0AAP2GKC9_9BACT</name>
<dbReference type="InterPro" id="IPR043129">
    <property type="entry name" value="ATPase_NBD"/>
</dbReference>
<dbReference type="SUPFAM" id="SSF53067">
    <property type="entry name" value="Actin-like ATPase domain"/>
    <property type="match status" value="1"/>
</dbReference>
<proteinExistence type="predicted"/>
<dbReference type="InterPro" id="IPR005338">
    <property type="entry name" value="Anhydro_N_Ac-Mur_kinase"/>
</dbReference>
<dbReference type="GO" id="GO:0005524">
    <property type="term" value="F:ATP binding"/>
    <property type="evidence" value="ECO:0007669"/>
    <property type="project" value="InterPro"/>
</dbReference>
<keyword evidence="1" id="KW-0808">Transferase</keyword>
<keyword evidence="1" id="KW-0418">Kinase</keyword>
<organism evidence="1 2">
    <name type="scientific">Chryseosolibacter histidini</name>
    <dbReference type="NCBI Taxonomy" id="2782349"/>
    <lineage>
        <taxon>Bacteria</taxon>
        <taxon>Pseudomonadati</taxon>
        <taxon>Bacteroidota</taxon>
        <taxon>Cytophagia</taxon>
        <taxon>Cytophagales</taxon>
        <taxon>Chryseotaleaceae</taxon>
        <taxon>Chryseosolibacter</taxon>
    </lineage>
</organism>
<dbReference type="Gene3D" id="3.30.420.40">
    <property type="match status" value="2"/>
</dbReference>
<keyword evidence="2" id="KW-1185">Reference proteome</keyword>
<dbReference type="GO" id="GO:0016773">
    <property type="term" value="F:phosphotransferase activity, alcohol group as acceptor"/>
    <property type="evidence" value="ECO:0007669"/>
    <property type="project" value="InterPro"/>
</dbReference>
<dbReference type="Proteomes" id="UP001319200">
    <property type="component" value="Unassembled WGS sequence"/>
</dbReference>
<dbReference type="EMBL" id="JAHESF010000019">
    <property type="protein sequence ID" value="MBT1698919.1"/>
    <property type="molecule type" value="Genomic_DNA"/>
</dbReference>
<comment type="caution">
    <text evidence="1">The sequence shown here is derived from an EMBL/GenBank/DDBJ whole genome shotgun (WGS) entry which is preliminary data.</text>
</comment>
<sequence length="357" mass="38757">MKMANKYKVIGLMSGTSLDGLDVACCTFRKKSSGWDYTIDKAITVKYPAAWYSKLSQAHLLSGEALMALDAEYGKYLGNVCSKFISLNKLNVDFISSHGHTIFHQPARGFTYQLGNGNTIHAVTGLPVISDFRSLDVALGGEGAPLVPAGDKFLFEEYDVCLNLGGIANLSMDVKGARHAFDICFCNMGLNYLATKAGKEIDTDGDMAASGEVDSALLNRLKKIYASLREKRPSLGREMFEKQIKPLLDNEDIDLNDRLATFTESIAFEIIQALPSRKNASVLCTGGGAFNAFLIARMLHYAGDDAALIVPEENVIKFKEALVFAFLGVLRAEGDINCLKSVTHASRDSSSGVMTGF</sequence>
<dbReference type="AlphaFoldDB" id="A0AAP2GKC9"/>
<evidence type="ECO:0000313" key="1">
    <source>
        <dbReference type="EMBL" id="MBT1698919.1"/>
    </source>
</evidence>
<dbReference type="PANTHER" id="PTHR30605">
    <property type="entry name" value="ANHYDRO-N-ACETYLMURAMIC ACID KINASE"/>
    <property type="match status" value="1"/>
</dbReference>
<dbReference type="GO" id="GO:0016301">
    <property type="term" value="F:kinase activity"/>
    <property type="evidence" value="ECO:0007669"/>
    <property type="project" value="UniProtKB-KW"/>
</dbReference>
<reference evidence="1 2" key="1">
    <citation type="submission" date="2021-05" db="EMBL/GenBank/DDBJ databases">
        <title>A Polyphasic approach of four new species of the genus Ohtaekwangia: Ohtaekwangia histidinii sp. nov., Ohtaekwangia cretensis sp. nov., Ohtaekwangia indiensis sp. nov., Ohtaekwangia reichenbachii sp. nov. from diverse environment.</title>
        <authorList>
            <person name="Octaviana S."/>
        </authorList>
    </citation>
    <scope>NUCLEOTIDE SEQUENCE [LARGE SCALE GENOMIC DNA]</scope>
    <source>
        <strain evidence="1 2">PWU4</strain>
    </source>
</reference>
<dbReference type="PANTHER" id="PTHR30605:SF0">
    <property type="entry name" value="ANHYDRO-N-ACETYLMURAMIC ACID KINASE"/>
    <property type="match status" value="1"/>
</dbReference>
<dbReference type="RefSeq" id="WP_254165997.1">
    <property type="nucleotide sequence ID" value="NZ_JAHESF010000019.1"/>
</dbReference>
<protein>
    <submittedName>
        <fullName evidence="1">Anhydro-N-acetylmuramic acid kinase</fullName>
        <ecNumber evidence="1">2.7.1.170</ecNumber>
    </submittedName>
</protein>
<dbReference type="GO" id="GO:0009254">
    <property type="term" value="P:peptidoglycan turnover"/>
    <property type="evidence" value="ECO:0007669"/>
    <property type="project" value="InterPro"/>
</dbReference>
<accession>A0AAP2GKC9</accession>
<dbReference type="EC" id="2.7.1.170" evidence="1"/>
<gene>
    <name evidence="1" type="ORF">KK083_18645</name>
</gene>